<dbReference type="EMBL" id="JAAGWK010000011">
    <property type="protein sequence ID" value="NEL54280.1"/>
    <property type="molecule type" value="Genomic_DNA"/>
</dbReference>
<proteinExistence type="predicted"/>
<feature type="domain" description="NfeD-like C-terminal" evidence="1">
    <location>
        <begin position="59"/>
        <end position="114"/>
    </location>
</feature>
<dbReference type="SUPFAM" id="SSF141322">
    <property type="entry name" value="NfeD domain-like"/>
    <property type="match status" value="1"/>
</dbReference>
<sequence length="119" mass="12119">MLAGGALGGLAVALVAGDAYALQVGAFALVSAGLLGLVRPVARRHLETRSSEQVDGPAAHVGRTGVVTQRVDHRDGRVSLGADVWSARTEYEGAVFEVGETVRVMAIDGPVAVVADTVG</sequence>
<dbReference type="Proteomes" id="UP000470470">
    <property type="component" value="Unassembled WGS sequence"/>
</dbReference>
<evidence type="ECO:0000259" key="1">
    <source>
        <dbReference type="Pfam" id="PF01957"/>
    </source>
</evidence>
<name>A0A7K3WF17_9ACTN</name>
<accession>A0A7K3WF17</accession>
<keyword evidence="3" id="KW-1185">Reference proteome</keyword>
<dbReference type="InterPro" id="IPR002810">
    <property type="entry name" value="NfeD-like_C"/>
</dbReference>
<gene>
    <name evidence="2" type="ORF">G1H19_09735</name>
</gene>
<evidence type="ECO:0000313" key="2">
    <source>
        <dbReference type="EMBL" id="NEL54280.1"/>
    </source>
</evidence>
<organism evidence="2 3">
    <name type="scientific">Goekera deserti</name>
    <dbReference type="NCBI Taxonomy" id="2497753"/>
    <lineage>
        <taxon>Bacteria</taxon>
        <taxon>Bacillati</taxon>
        <taxon>Actinomycetota</taxon>
        <taxon>Actinomycetes</taxon>
        <taxon>Geodermatophilales</taxon>
        <taxon>Geodermatophilaceae</taxon>
        <taxon>Goekera</taxon>
    </lineage>
</organism>
<dbReference type="AlphaFoldDB" id="A0A7K3WF17"/>
<dbReference type="Pfam" id="PF01957">
    <property type="entry name" value="NfeD"/>
    <property type="match status" value="1"/>
</dbReference>
<reference evidence="2 3" key="1">
    <citation type="submission" date="2020-02" db="EMBL/GenBank/DDBJ databases">
        <title>The whole genome sequence of CPCC 205119.</title>
        <authorList>
            <person name="Jiang Z."/>
        </authorList>
    </citation>
    <scope>NUCLEOTIDE SEQUENCE [LARGE SCALE GENOMIC DNA]</scope>
    <source>
        <strain evidence="2 3">CPCC 205119</strain>
    </source>
</reference>
<protein>
    <submittedName>
        <fullName evidence="2">NfeD family protein</fullName>
    </submittedName>
</protein>
<comment type="caution">
    <text evidence="2">The sequence shown here is derived from an EMBL/GenBank/DDBJ whole genome shotgun (WGS) entry which is preliminary data.</text>
</comment>
<evidence type="ECO:0000313" key="3">
    <source>
        <dbReference type="Proteomes" id="UP000470470"/>
    </source>
</evidence>
<dbReference type="Gene3D" id="2.40.50.140">
    <property type="entry name" value="Nucleic acid-binding proteins"/>
    <property type="match status" value="1"/>
</dbReference>
<dbReference type="InterPro" id="IPR012340">
    <property type="entry name" value="NA-bd_OB-fold"/>
</dbReference>